<dbReference type="Proteomes" id="UP000269945">
    <property type="component" value="Unassembled WGS sequence"/>
</dbReference>
<feature type="non-terminal residue" evidence="1">
    <location>
        <position position="1"/>
    </location>
</feature>
<comment type="caution">
    <text evidence="1">The sequence shown here is derived from an EMBL/GenBank/DDBJ whole genome shotgun (WGS) entry which is preliminary data.</text>
</comment>
<gene>
    <name evidence="1" type="ORF">BN2614_LOCUS1</name>
</gene>
<protein>
    <submittedName>
        <fullName evidence="1">Uncharacterized protein</fullName>
    </submittedName>
</protein>
<accession>A0A9X9LIN9</accession>
<reference evidence="1 2" key="1">
    <citation type="submission" date="2018-10" db="EMBL/GenBank/DDBJ databases">
        <authorList>
            <person name="Ekblom R."/>
            <person name="Jareborg N."/>
        </authorList>
    </citation>
    <scope>NUCLEOTIDE SEQUENCE [LARGE SCALE GENOMIC DNA]</scope>
    <source>
        <tissue evidence="1">Muscle</tissue>
    </source>
</reference>
<proteinExistence type="predicted"/>
<dbReference type="AlphaFoldDB" id="A0A9X9LIN9"/>
<keyword evidence="2" id="KW-1185">Reference proteome</keyword>
<evidence type="ECO:0000313" key="2">
    <source>
        <dbReference type="Proteomes" id="UP000269945"/>
    </source>
</evidence>
<organism evidence="1 2">
    <name type="scientific">Gulo gulo</name>
    <name type="common">Wolverine</name>
    <name type="synonym">Gluton</name>
    <dbReference type="NCBI Taxonomy" id="48420"/>
    <lineage>
        <taxon>Eukaryota</taxon>
        <taxon>Metazoa</taxon>
        <taxon>Chordata</taxon>
        <taxon>Craniata</taxon>
        <taxon>Vertebrata</taxon>
        <taxon>Euteleostomi</taxon>
        <taxon>Mammalia</taxon>
        <taxon>Eutheria</taxon>
        <taxon>Laurasiatheria</taxon>
        <taxon>Carnivora</taxon>
        <taxon>Caniformia</taxon>
        <taxon>Musteloidea</taxon>
        <taxon>Mustelidae</taxon>
        <taxon>Guloninae</taxon>
        <taxon>Gulo</taxon>
    </lineage>
</organism>
<evidence type="ECO:0000313" key="1">
    <source>
        <dbReference type="EMBL" id="VCW69158.1"/>
    </source>
</evidence>
<dbReference type="EMBL" id="CYRY02004675">
    <property type="protein sequence ID" value="VCW69158.1"/>
    <property type="molecule type" value="Genomic_DNA"/>
</dbReference>
<name>A0A9X9LIN9_GULGU</name>
<sequence length="53" mass="5845">SRRHQGPSFLGSKPGKVISTPIVGLKLTNQESHAPLTEPARRPCARIFYMSLI</sequence>